<keyword evidence="3" id="KW-1185">Reference proteome</keyword>
<protein>
    <submittedName>
        <fullName evidence="2">Uncharacterized protein</fullName>
    </submittedName>
</protein>
<accession>A0ABR7UGM2</accession>
<sequence length="82" mass="9382">MTFILNLKLTNHSFEIKKSSRCHSVALSVLTGRREECWGREQLSQRAIVSPSLEKRRDEDAEIRQGKNGISLPPQAEKKSLF</sequence>
<dbReference type="EMBL" id="JAATTO010000064">
    <property type="protein sequence ID" value="MBC9983228.1"/>
    <property type="molecule type" value="Genomic_DNA"/>
</dbReference>
<evidence type="ECO:0000313" key="2">
    <source>
        <dbReference type="EMBL" id="MBC9983228.1"/>
    </source>
</evidence>
<evidence type="ECO:0000256" key="1">
    <source>
        <dbReference type="SAM" id="MobiDB-lite"/>
    </source>
</evidence>
<dbReference type="RefSeq" id="WP_188106884.1">
    <property type="nucleotide sequence ID" value="NZ_JAANIH010000065.1"/>
</dbReference>
<gene>
    <name evidence="2" type="ORF">HA482_34085</name>
</gene>
<dbReference type="Proteomes" id="UP000639516">
    <property type="component" value="Unassembled WGS sequence"/>
</dbReference>
<feature type="compositionally biased region" description="Basic and acidic residues" evidence="1">
    <location>
        <begin position="54"/>
        <end position="65"/>
    </location>
</feature>
<evidence type="ECO:0000313" key="3">
    <source>
        <dbReference type="Proteomes" id="UP000639516"/>
    </source>
</evidence>
<name>A0ABR7UGM2_9BRAD</name>
<proteinExistence type="predicted"/>
<reference evidence="2 3" key="1">
    <citation type="journal article" date="2020" name="Arch. Microbiol.">
        <title>Bradyrhizobium campsiandrae sp. nov., a nitrogen-fixing bacterial strain isolated from a native leguminous tree from the Amazon adapted to flooded conditions.</title>
        <authorList>
            <person name="Cabral Michel D."/>
            <person name="Martins da Costa E."/>
            <person name="Azarias Guimaraes A."/>
            <person name="Soares de Carvalho T."/>
            <person name="Santos de Castro Caputo P."/>
            <person name="Willems A."/>
            <person name="de Souza Moreira F.M."/>
        </authorList>
    </citation>
    <scope>NUCLEOTIDE SEQUENCE [LARGE SCALE GENOMIC DNA]</scope>
    <source>
        <strain evidence="3">INPA 384B</strain>
    </source>
</reference>
<feature type="region of interest" description="Disordered" evidence="1">
    <location>
        <begin position="54"/>
        <end position="82"/>
    </location>
</feature>
<organism evidence="2 3">
    <name type="scientific">Bradyrhizobium campsiandrae</name>
    <dbReference type="NCBI Taxonomy" id="1729892"/>
    <lineage>
        <taxon>Bacteria</taxon>
        <taxon>Pseudomonadati</taxon>
        <taxon>Pseudomonadota</taxon>
        <taxon>Alphaproteobacteria</taxon>
        <taxon>Hyphomicrobiales</taxon>
        <taxon>Nitrobacteraceae</taxon>
        <taxon>Bradyrhizobium</taxon>
    </lineage>
</organism>
<comment type="caution">
    <text evidence="2">The sequence shown here is derived from an EMBL/GenBank/DDBJ whole genome shotgun (WGS) entry which is preliminary data.</text>
</comment>